<evidence type="ECO:0000256" key="1">
    <source>
        <dbReference type="ARBA" id="ARBA00004123"/>
    </source>
</evidence>
<feature type="region of interest" description="Disordered" evidence="5">
    <location>
        <begin position="583"/>
        <end position="643"/>
    </location>
</feature>
<dbReference type="InterPro" id="IPR044998">
    <property type="entry name" value="Timeless"/>
</dbReference>
<evidence type="ECO:0000256" key="4">
    <source>
        <dbReference type="SAM" id="Coils"/>
    </source>
</evidence>
<keyword evidence="2" id="KW-0539">Nucleus</keyword>
<dbReference type="PANTHER" id="PTHR22940:SF4">
    <property type="entry name" value="PROTEIN TIMELESS HOMOLOG"/>
    <property type="match status" value="1"/>
</dbReference>
<dbReference type="GO" id="GO:0006281">
    <property type="term" value="P:DNA repair"/>
    <property type="evidence" value="ECO:0007669"/>
    <property type="project" value="TreeGrafter"/>
</dbReference>
<feature type="compositionally biased region" description="Basic residues" evidence="5">
    <location>
        <begin position="1163"/>
        <end position="1173"/>
    </location>
</feature>
<evidence type="ECO:0000256" key="5">
    <source>
        <dbReference type="SAM" id="MobiDB-lite"/>
    </source>
</evidence>
<comment type="subcellular location">
    <subcellularLocation>
        <location evidence="1">Nucleus</location>
    </subcellularLocation>
</comment>
<organism evidence="7">
    <name type="scientific">Schistocephalus solidus</name>
    <name type="common">Tapeworm</name>
    <dbReference type="NCBI Taxonomy" id="70667"/>
    <lineage>
        <taxon>Eukaryota</taxon>
        <taxon>Metazoa</taxon>
        <taxon>Spiralia</taxon>
        <taxon>Lophotrochozoa</taxon>
        <taxon>Platyhelminthes</taxon>
        <taxon>Cestoda</taxon>
        <taxon>Eucestoda</taxon>
        <taxon>Diphyllobothriidea</taxon>
        <taxon>Diphyllobothriidae</taxon>
        <taxon>Schistocephalus</taxon>
    </lineage>
</organism>
<feature type="region of interest" description="Disordered" evidence="5">
    <location>
        <begin position="1163"/>
        <end position="1312"/>
    </location>
</feature>
<feature type="coiled-coil region" evidence="4">
    <location>
        <begin position="775"/>
        <end position="802"/>
    </location>
</feature>
<evidence type="ECO:0000313" key="7">
    <source>
        <dbReference type="EMBL" id="JAP45952.1"/>
    </source>
</evidence>
<dbReference type="Pfam" id="PF26019">
    <property type="entry name" value="HTH_TIMELESS"/>
    <property type="match status" value="1"/>
</dbReference>
<proteinExistence type="predicted"/>
<feature type="compositionally biased region" description="Low complexity" evidence="5">
    <location>
        <begin position="1240"/>
        <end position="1251"/>
    </location>
</feature>
<dbReference type="PANTHER" id="PTHR22940">
    <property type="entry name" value="TIMEOUT/TIMELESS-2"/>
    <property type="match status" value="1"/>
</dbReference>
<dbReference type="EMBL" id="GEEE01017273">
    <property type="protein sequence ID" value="JAP45952.1"/>
    <property type="molecule type" value="Transcribed_RNA"/>
</dbReference>
<feature type="compositionally biased region" description="Basic and acidic residues" evidence="5">
    <location>
        <begin position="626"/>
        <end position="635"/>
    </location>
</feature>
<feature type="compositionally biased region" description="Basic and acidic residues" evidence="5">
    <location>
        <begin position="593"/>
        <end position="613"/>
    </location>
</feature>
<dbReference type="Pfam" id="PF04821">
    <property type="entry name" value="TIMELESS"/>
    <property type="match status" value="1"/>
</dbReference>
<reference evidence="7" key="1">
    <citation type="submission" date="2016-01" db="EMBL/GenBank/DDBJ databases">
        <title>Reference transcriptome for the parasite Schistocephalus solidus: insights into the molecular evolution of parasitism.</title>
        <authorList>
            <person name="Hebert F.O."/>
            <person name="Grambauer S."/>
            <person name="Barber I."/>
            <person name="Landry C.R."/>
            <person name="Aubin-Horth N."/>
        </authorList>
    </citation>
    <scope>NUCLEOTIDE SEQUENCE</scope>
</reference>
<dbReference type="InterPro" id="IPR006906">
    <property type="entry name" value="Timeless_N"/>
</dbReference>
<sequence length="1364" mass="155281">MVSISDLRYADLQACCVCIGFKDEDAYKVDADAEASLRSILRYLRAESSSCDIRRELGRLKIITSDLLPLMKTPDITNALFDLTIRLLVNLTQPAIVCFRHELPKDRDLYTCYMQVDNLLKDCKKAFADEQAFRVLASRVENLFNKTWVERSNDDRLLIERILILIRNVLHITPDTSSEHRTDEDVSVHDQLLWAMHLSGWDELLLFMANAEDERDNFAFHTLEIISLMLREQTPELLASAGKPADVAAAMNPESQVLERLRLREKEWKRAALVELNMRHNRFGGTFELLNTKSLSDRPLIYHHDVTAPLMCAKMRHDPIDGTESSGDVGSLTADVGLVDLNLGKTVRRKARNRKPLLERDLHRRSIFAVQLYLQNFCWQFLCNCYNPLMNAARSAILRQTTQANDETYYLWAMHFFMAFCRLYNFRAELVSETLSVPVFHWVYQLSMSYREAVLADRKGGGTNVTALHSSRRLALAVSAYRQFLLSLQEMARPGSTVVTPAALICQENPEERSQRLKAHKQAAESLMANIFYIADYLDLYPLLLREYNESVQTKQYLIDLAEGANLFLNLISAQEKTNKTLVVSQRQRRRRRTEEQRKKREQQKQRRRELQAARRRAQRRAGQTPEERAAERRLVWTGDPAAGTNNTTSLSYRLLRLLADQNGSLQTAENAEELPQLFDPTAETEADDRDAVAAQLRNAIRLVHTALQEGRLMQALRIARLMWEIWPESAPTTATMNEQDEHDDDGQDMTRALEAGLAPSAVSEFIALKRIFMLDLVEEELEALKRIGEDITDDAEEEEEDLIARELEDSDDEFSVINKEVSLDLDNLLLKFAHAHTIRNLTLLLENYALNPPTTNDCLVRLFHRVAVRRRLPGACFQVRLFRVFQSIVNDPGISKQDEFQELLKFIKYILRKFFEAFERNRNVSVEALFLKSAKESFEAFNGYGTFDAGSRASVWTPELDQELGQLFDAYRFEPVPKGEDLADVLQRLLSDPGKTRRQIIMRLIYLTKIDSAKSLRMMTCRSAEDERRGSRRPKRPWTEEEVERLKTLFEEHSGTPYFLSDLMNTLKFEYEDRVKSLENAGSLEEVPDIAAADSSTQPLLRSRKEVGQKLIELGLVSSPSQFGKSRRIGRGTQGRSAGKGRSRKPTEDELEELADGIMVAKPRRRKSRRSRVYSSPELRFADDERFSDEDYPTGAGEYDASSIHEDLLSPVSPTTTANDGGVGRRRPKYFDPDDSDTSEGNSNGSNGSTDSEDGVLPPIKRRRTLTALDSVKLSSVDALRSPQKSPLASPAAIEEQLSETDTVHNEVSGDEDILQREIDLALQQSAHTAHQDSSVDEESPPRSSAASRVGRKHAVLESSDED</sequence>
<keyword evidence="3" id="KW-0131">Cell cycle</keyword>
<name>A0A0X3PCW4_SCHSO</name>
<keyword evidence="4" id="KW-0175">Coiled coil</keyword>
<evidence type="ECO:0000256" key="2">
    <source>
        <dbReference type="ARBA" id="ARBA00023242"/>
    </source>
</evidence>
<feature type="domain" description="Timeless N-terminal" evidence="6">
    <location>
        <begin position="27"/>
        <end position="288"/>
    </location>
</feature>
<protein>
    <recommendedName>
        <fullName evidence="6">Timeless N-terminal domain-containing protein</fullName>
    </recommendedName>
</protein>
<dbReference type="GO" id="GO:0043111">
    <property type="term" value="P:replication fork arrest"/>
    <property type="evidence" value="ECO:0007669"/>
    <property type="project" value="TreeGrafter"/>
</dbReference>
<accession>A0A0X3PCW4</accession>
<dbReference type="GO" id="GO:0031298">
    <property type="term" value="C:replication fork protection complex"/>
    <property type="evidence" value="ECO:0007669"/>
    <property type="project" value="TreeGrafter"/>
</dbReference>
<evidence type="ECO:0000259" key="6">
    <source>
        <dbReference type="Pfam" id="PF04821"/>
    </source>
</evidence>
<gene>
    <name evidence="7" type="ORF">TR104658</name>
</gene>
<evidence type="ECO:0000256" key="3">
    <source>
        <dbReference type="ARBA" id="ARBA00023306"/>
    </source>
</evidence>
<dbReference type="GO" id="GO:0000076">
    <property type="term" value="P:DNA replication checkpoint signaling"/>
    <property type="evidence" value="ECO:0007669"/>
    <property type="project" value="TreeGrafter"/>
</dbReference>
<feature type="region of interest" description="Disordered" evidence="5">
    <location>
        <begin position="1326"/>
        <end position="1364"/>
    </location>
</feature>
<dbReference type="GO" id="GO:0003677">
    <property type="term" value="F:DNA binding"/>
    <property type="evidence" value="ECO:0007669"/>
    <property type="project" value="TreeGrafter"/>
</dbReference>
<feature type="region of interest" description="Disordered" evidence="5">
    <location>
        <begin position="1123"/>
        <end position="1151"/>
    </location>
</feature>